<evidence type="ECO:0000259" key="8">
    <source>
        <dbReference type="Pfam" id="PF07499"/>
    </source>
</evidence>
<evidence type="ECO:0000256" key="2">
    <source>
        <dbReference type="ARBA" id="ARBA00022763"/>
    </source>
</evidence>
<comment type="caution">
    <text evidence="6">Lacks conserved residue(s) required for the propagation of feature annotation.</text>
</comment>
<protein>
    <recommendedName>
        <fullName evidence="6">Holliday junction branch migration complex subunit RuvA</fullName>
    </recommendedName>
</protein>
<dbReference type="InterPro" id="IPR012340">
    <property type="entry name" value="NA-bd_OB-fold"/>
</dbReference>
<gene>
    <name evidence="6 9" type="primary">ruvA</name>
    <name evidence="9" type="ORF">ACFQ04_18735</name>
</gene>
<dbReference type="InterPro" id="IPR011114">
    <property type="entry name" value="RuvA_C"/>
</dbReference>
<keyword evidence="1 6" id="KW-0963">Cytoplasm</keyword>
<dbReference type="Pfam" id="PF01330">
    <property type="entry name" value="RuvA_N"/>
    <property type="match status" value="1"/>
</dbReference>
<reference evidence="10" key="1">
    <citation type="journal article" date="2019" name="Int. J. Syst. Evol. Microbiol.">
        <title>The Global Catalogue of Microorganisms (GCM) 10K type strain sequencing project: providing services to taxonomists for standard genome sequencing and annotation.</title>
        <authorList>
            <consortium name="The Broad Institute Genomics Platform"/>
            <consortium name="The Broad Institute Genome Sequencing Center for Infectious Disease"/>
            <person name="Wu L."/>
            <person name="Ma J."/>
        </authorList>
    </citation>
    <scope>NUCLEOTIDE SEQUENCE [LARGE SCALE GENOMIC DNA]</scope>
    <source>
        <strain evidence="10">CCUG 50873</strain>
    </source>
</reference>
<dbReference type="Gene3D" id="1.10.150.20">
    <property type="entry name" value="5' to 3' exonuclease, C-terminal subdomain"/>
    <property type="match status" value="1"/>
</dbReference>
<evidence type="ECO:0000256" key="4">
    <source>
        <dbReference type="ARBA" id="ARBA00023172"/>
    </source>
</evidence>
<evidence type="ECO:0000259" key="7">
    <source>
        <dbReference type="Pfam" id="PF01330"/>
    </source>
</evidence>
<dbReference type="SUPFAM" id="SSF47781">
    <property type="entry name" value="RuvA domain 2-like"/>
    <property type="match status" value="1"/>
</dbReference>
<dbReference type="CDD" id="cd14332">
    <property type="entry name" value="UBA_RuvA_C"/>
    <property type="match status" value="1"/>
</dbReference>
<organism evidence="9 10">
    <name type="scientific">Williamsia deligens</name>
    <dbReference type="NCBI Taxonomy" id="321325"/>
    <lineage>
        <taxon>Bacteria</taxon>
        <taxon>Bacillati</taxon>
        <taxon>Actinomycetota</taxon>
        <taxon>Actinomycetes</taxon>
        <taxon>Mycobacteriales</taxon>
        <taxon>Nocardiaceae</taxon>
        <taxon>Williamsia</taxon>
    </lineage>
</organism>
<comment type="similarity">
    <text evidence="6">Belongs to the RuvA family.</text>
</comment>
<keyword evidence="5 6" id="KW-0234">DNA repair</keyword>
<dbReference type="RefSeq" id="WP_253648252.1">
    <property type="nucleotide sequence ID" value="NZ_BAAAMO010000001.1"/>
</dbReference>
<feature type="region of interest" description="Domain III" evidence="6">
    <location>
        <begin position="152"/>
        <end position="200"/>
    </location>
</feature>
<dbReference type="Pfam" id="PF14520">
    <property type="entry name" value="HHH_5"/>
    <property type="match status" value="1"/>
</dbReference>
<evidence type="ECO:0000256" key="5">
    <source>
        <dbReference type="ARBA" id="ARBA00023204"/>
    </source>
</evidence>
<comment type="subunit">
    <text evidence="6">Homotetramer. Forms an RuvA(8)-RuvB(12)-Holliday junction (HJ) complex. HJ DNA is sandwiched between 2 RuvA tetramers; dsDNA enters through RuvA and exits via RuvB. An RuvB hexamer assembles on each DNA strand where it exits the tetramer. Each RuvB hexamer is contacted by two RuvA subunits (via domain III) on 2 adjacent RuvB subunits; this complex drives branch migration. In the full resolvosome a probable DNA-RuvA(4)-RuvB(12)-RuvC(2) complex forms which resolves the HJ.</text>
</comment>
<name>A0ABW3GBV2_9NOCA</name>
<comment type="caution">
    <text evidence="9">The sequence shown here is derived from an EMBL/GenBank/DDBJ whole genome shotgun (WGS) entry which is preliminary data.</text>
</comment>
<dbReference type="HAMAP" id="MF_00031">
    <property type="entry name" value="DNA_HJ_migration_RuvA"/>
    <property type="match status" value="1"/>
</dbReference>
<comment type="function">
    <text evidence="6">The RuvA-RuvB-RuvC complex processes Holliday junction (HJ) DNA during genetic recombination and DNA repair, while the RuvA-RuvB complex plays an important role in the rescue of blocked DNA replication forks via replication fork reversal (RFR). RuvA specifically binds to HJ cruciform DNA, conferring on it an open structure. The RuvB hexamer acts as an ATP-dependent pump, pulling dsDNA into and through the RuvAB complex. HJ branch migration allows RuvC to scan DNA until it finds its consensus sequence, where it cleaves and resolves the cruciform DNA.</text>
</comment>
<dbReference type="Gene3D" id="1.10.8.10">
    <property type="entry name" value="DNA helicase RuvA subunit, C-terminal domain"/>
    <property type="match status" value="1"/>
</dbReference>
<dbReference type="SUPFAM" id="SSF50249">
    <property type="entry name" value="Nucleic acid-binding proteins"/>
    <property type="match status" value="1"/>
</dbReference>
<dbReference type="InterPro" id="IPR010994">
    <property type="entry name" value="RuvA_2-like"/>
</dbReference>
<keyword evidence="10" id="KW-1185">Reference proteome</keyword>
<evidence type="ECO:0000256" key="6">
    <source>
        <dbReference type="HAMAP-Rule" id="MF_00031"/>
    </source>
</evidence>
<feature type="domain" description="Holliday junction DNA helicase RuvA C-terminal" evidence="8">
    <location>
        <begin position="150"/>
        <end position="195"/>
    </location>
</feature>
<evidence type="ECO:0000256" key="1">
    <source>
        <dbReference type="ARBA" id="ARBA00022490"/>
    </source>
</evidence>
<evidence type="ECO:0000313" key="9">
    <source>
        <dbReference type="EMBL" id="MFD0927784.1"/>
    </source>
</evidence>
<keyword evidence="3 6" id="KW-0238">DNA-binding</keyword>
<dbReference type="SUPFAM" id="SSF46929">
    <property type="entry name" value="DNA helicase RuvA subunit, C-terminal domain"/>
    <property type="match status" value="1"/>
</dbReference>
<dbReference type="Pfam" id="PF07499">
    <property type="entry name" value="RuvA_C"/>
    <property type="match status" value="1"/>
</dbReference>
<comment type="domain">
    <text evidence="6">Has three domains with a flexible linker between the domains II and III and assumes an 'L' shape. Domain III is highly mobile and contacts RuvB.</text>
</comment>
<sequence>MIASLRGPVIHIALDHLVIECAGVGYRVLTTPSTLAGVQRGTETTLLTSMIVREDSMTLYGFTEPDARDLFALLQTVTGVGPRLALATLAVLEPSALRAALADSDTKALCTVPGVGKRVAERLVVELRDKVDRPHAGPAEGGGLAVSMSVRDQVVEALVGLGFAVPAAEKAVTAVLADDPDADSARALRAGLVLLGKTTR</sequence>
<dbReference type="Proteomes" id="UP001597068">
    <property type="component" value="Unassembled WGS sequence"/>
</dbReference>
<proteinExistence type="inferred from homology"/>
<dbReference type="InterPro" id="IPR013849">
    <property type="entry name" value="DNA_helicase_Holl-junc_RuvA_I"/>
</dbReference>
<evidence type="ECO:0000313" key="10">
    <source>
        <dbReference type="Proteomes" id="UP001597068"/>
    </source>
</evidence>
<dbReference type="GO" id="GO:0016787">
    <property type="term" value="F:hydrolase activity"/>
    <property type="evidence" value="ECO:0007669"/>
    <property type="project" value="UniProtKB-KW"/>
</dbReference>
<keyword evidence="2 6" id="KW-0227">DNA damage</keyword>
<comment type="subcellular location">
    <subcellularLocation>
        <location evidence="6">Cytoplasm</location>
    </subcellularLocation>
</comment>
<evidence type="ECO:0000256" key="3">
    <source>
        <dbReference type="ARBA" id="ARBA00023125"/>
    </source>
</evidence>
<dbReference type="NCBIfam" id="TIGR00084">
    <property type="entry name" value="ruvA"/>
    <property type="match status" value="1"/>
</dbReference>
<dbReference type="InterPro" id="IPR036267">
    <property type="entry name" value="RuvA_C_sf"/>
</dbReference>
<dbReference type="Gene3D" id="2.40.50.140">
    <property type="entry name" value="Nucleic acid-binding proteins"/>
    <property type="match status" value="1"/>
</dbReference>
<feature type="domain" description="DNA helicase Holliday junction RuvA type" evidence="7">
    <location>
        <begin position="1"/>
        <end position="61"/>
    </location>
</feature>
<dbReference type="GO" id="GO:0003678">
    <property type="term" value="F:DNA helicase activity"/>
    <property type="evidence" value="ECO:0007669"/>
    <property type="project" value="UniProtKB-EC"/>
</dbReference>
<keyword evidence="4 6" id="KW-0233">DNA recombination</keyword>
<keyword evidence="9" id="KW-0378">Hydrolase</keyword>
<dbReference type="EMBL" id="JBHTIL010000006">
    <property type="protein sequence ID" value="MFD0927784.1"/>
    <property type="molecule type" value="Genomic_DNA"/>
</dbReference>
<dbReference type="InterPro" id="IPR000085">
    <property type="entry name" value="RuvA"/>
</dbReference>
<accession>A0ABW3GBV2</accession>